<protein>
    <submittedName>
        <fullName evidence="1">Uncharacterized protein</fullName>
    </submittedName>
</protein>
<proteinExistence type="predicted"/>
<comment type="caution">
    <text evidence="1">The sequence shown here is derived from an EMBL/GenBank/DDBJ whole genome shotgun (WGS) entry which is preliminary data.</text>
</comment>
<sequence>MFLPQSPEFVGERVLTKLWDLTPPFHRYCCHLWFRLLSRRSVDSKMNRVDESLLSYVSRIFQVYSVSTRILVILGVMRVI</sequence>
<evidence type="ECO:0000313" key="1">
    <source>
        <dbReference type="EMBL" id="KAF3546678.1"/>
    </source>
</evidence>
<evidence type="ECO:0000313" key="2">
    <source>
        <dbReference type="Proteomes" id="UP000266723"/>
    </source>
</evidence>
<dbReference type="Proteomes" id="UP000266723">
    <property type="component" value="Unassembled WGS sequence"/>
</dbReference>
<name>A0ABQ7C5V7_BRACR</name>
<dbReference type="EMBL" id="QGKV02000832">
    <property type="protein sequence ID" value="KAF3546678.1"/>
    <property type="molecule type" value="Genomic_DNA"/>
</dbReference>
<reference evidence="1 2" key="1">
    <citation type="journal article" date="2020" name="BMC Genomics">
        <title>Intraspecific diversification of the crop wild relative Brassica cretica Lam. using demographic model selection.</title>
        <authorList>
            <person name="Kioukis A."/>
            <person name="Michalopoulou V.A."/>
            <person name="Briers L."/>
            <person name="Pirintsos S."/>
            <person name="Studholme D.J."/>
            <person name="Pavlidis P."/>
            <person name="Sarris P.F."/>
        </authorList>
    </citation>
    <scope>NUCLEOTIDE SEQUENCE [LARGE SCALE GENOMIC DNA]</scope>
    <source>
        <strain evidence="2">cv. PFS-1207/04</strain>
    </source>
</reference>
<organism evidence="1 2">
    <name type="scientific">Brassica cretica</name>
    <name type="common">Mustard</name>
    <dbReference type="NCBI Taxonomy" id="69181"/>
    <lineage>
        <taxon>Eukaryota</taxon>
        <taxon>Viridiplantae</taxon>
        <taxon>Streptophyta</taxon>
        <taxon>Embryophyta</taxon>
        <taxon>Tracheophyta</taxon>
        <taxon>Spermatophyta</taxon>
        <taxon>Magnoliopsida</taxon>
        <taxon>eudicotyledons</taxon>
        <taxon>Gunneridae</taxon>
        <taxon>Pentapetalae</taxon>
        <taxon>rosids</taxon>
        <taxon>malvids</taxon>
        <taxon>Brassicales</taxon>
        <taxon>Brassicaceae</taxon>
        <taxon>Brassiceae</taxon>
        <taxon>Brassica</taxon>
    </lineage>
</organism>
<gene>
    <name evidence="1" type="ORF">DY000_02009366</name>
</gene>
<keyword evidence="2" id="KW-1185">Reference proteome</keyword>
<accession>A0ABQ7C5V7</accession>